<keyword evidence="2" id="KW-1133">Transmembrane helix</keyword>
<dbReference type="EMBL" id="CAVLEF010000005">
    <property type="protein sequence ID" value="CAK1543765.1"/>
    <property type="molecule type" value="Genomic_DNA"/>
</dbReference>
<keyword evidence="4" id="KW-1185">Reference proteome</keyword>
<evidence type="ECO:0000256" key="2">
    <source>
        <dbReference type="SAM" id="Phobius"/>
    </source>
</evidence>
<keyword evidence="2" id="KW-0472">Membrane</keyword>
<feature type="transmembrane region" description="Helical" evidence="2">
    <location>
        <begin position="6"/>
        <end position="29"/>
    </location>
</feature>
<proteinExistence type="predicted"/>
<sequence length="137" mass="15872">MNPISVTVWALESHCFIVYSVLAACFIALSVFHKNRLQACENRIGVTKKVAPNSYTERRERDRPDDEDDPDYLISAIPEDTPHVPFKAIRRSSEEIIKRSREYYDLMATRRTVRSFSTEPIPQEVLDNIVKTAGMYY</sequence>
<accession>A0AAV1J2R1</accession>
<dbReference type="SUPFAM" id="SSF55469">
    <property type="entry name" value="FMN-dependent nitroreductase-like"/>
    <property type="match status" value="1"/>
</dbReference>
<dbReference type="Gene3D" id="3.40.109.10">
    <property type="entry name" value="NADH Oxidase"/>
    <property type="match status" value="1"/>
</dbReference>
<dbReference type="AlphaFoldDB" id="A0AAV1J2R1"/>
<dbReference type="Proteomes" id="UP001497472">
    <property type="component" value="Unassembled WGS sequence"/>
</dbReference>
<name>A0AAV1J2R1_9NEOP</name>
<protein>
    <submittedName>
        <fullName evidence="3">Uncharacterized protein</fullName>
    </submittedName>
</protein>
<evidence type="ECO:0000313" key="3">
    <source>
        <dbReference type="EMBL" id="CAK1543765.1"/>
    </source>
</evidence>
<dbReference type="InterPro" id="IPR000415">
    <property type="entry name" value="Nitroreductase-like"/>
</dbReference>
<feature type="region of interest" description="Disordered" evidence="1">
    <location>
        <begin position="52"/>
        <end position="74"/>
    </location>
</feature>
<evidence type="ECO:0000313" key="4">
    <source>
        <dbReference type="Proteomes" id="UP001497472"/>
    </source>
</evidence>
<reference evidence="3 4" key="1">
    <citation type="submission" date="2023-11" db="EMBL/GenBank/DDBJ databases">
        <authorList>
            <person name="Okamura Y."/>
        </authorList>
    </citation>
    <scope>NUCLEOTIDE SEQUENCE [LARGE SCALE GENOMIC DNA]</scope>
</reference>
<dbReference type="GO" id="GO:0016491">
    <property type="term" value="F:oxidoreductase activity"/>
    <property type="evidence" value="ECO:0007669"/>
    <property type="project" value="InterPro"/>
</dbReference>
<keyword evidence="2" id="KW-0812">Transmembrane</keyword>
<comment type="caution">
    <text evidence="3">The sequence shown here is derived from an EMBL/GenBank/DDBJ whole genome shotgun (WGS) entry which is preliminary data.</text>
</comment>
<evidence type="ECO:0000256" key="1">
    <source>
        <dbReference type="SAM" id="MobiDB-lite"/>
    </source>
</evidence>
<gene>
    <name evidence="3" type="ORF">LNINA_LOCUS3560</name>
</gene>
<organism evidence="3 4">
    <name type="scientific">Leptosia nina</name>
    <dbReference type="NCBI Taxonomy" id="320188"/>
    <lineage>
        <taxon>Eukaryota</taxon>
        <taxon>Metazoa</taxon>
        <taxon>Ecdysozoa</taxon>
        <taxon>Arthropoda</taxon>
        <taxon>Hexapoda</taxon>
        <taxon>Insecta</taxon>
        <taxon>Pterygota</taxon>
        <taxon>Neoptera</taxon>
        <taxon>Endopterygota</taxon>
        <taxon>Lepidoptera</taxon>
        <taxon>Glossata</taxon>
        <taxon>Ditrysia</taxon>
        <taxon>Papilionoidea</taxon>
        <taxon>Pieridae</taxon>
        <taxon>Pierinae</taxon>
        <taxon>Leptosia</taxon>
    </lineage>
</organism>